<name>A0AAE3HCL8_9FIRM</name>
<keyword evidence="1" id="KW-1133">Transmembrane helix</keyword>
<dbReference type="RefSeq" id="WP_257529129.1">
    <property type="nucleotide sequence ID" value="NZ_JANKAS010000001.1"/>
</dbReference>
<dbReference type="EMBL" id="JANKAS010000001">
    <property type="protein sequence ID" value="MCR1897715.1"/>
    <property type="molecule type" value="Genomic_DNA"/>
</dbReference>
<sequence>MQDIGLLGIMMILMIFFLTYLFFEEFNRKKRLGNLIFKASWEKSTKIYSIFYAVMLVFWMIIFVKDWGNIGQEYYVNPIFNVGSSGLFILLMIYNLLRCFTAHEIRQKGMTAVEGFLYWKDLTSYRWTAEDKLEGTFQLKFLSLLEWRKKKIIMIPQEFKNEVANILDKYVNADQIEK</sequence>
<feature type="transmembrane region" description="Helical" evidence="1">
    <location>
        <begin position="44"/>
        <end position="62"/>
    </location>
</feature>
<evidence type="ECO:0008006" key="4">
    <source>
        <dbReference type="Google" id="ProtNLM"/>
    </source>
</evidence>
<evidence type="ECO:0000313" key="2">
    <source>
        <dbReference type="EMBL" id="MCR1897715.1"/>
    </source>
</evidence>
<keyword evidence="1" id="KW-0812">Transmembrane</keyword>
<keyword evidence="1" id="KW-0472">Membrane</keyword>
<protein>
    <recommendedName>
        <fullName evidence="4">DUF5673 domain-containing protein</fullName>
    </recommendedName>
</protein>
<feature type="transmembrane region" description="Helical" evidence="1">
    <location>
        <begin position="6"/>
        <end position="23"/>
    </location>
</feature>
<reference evidence="2" key="1">
    <citation type="submission" date="2022-07" db="EMBL/GenBank/DDBJ databases">
        <title>Enhanced cultured diversity of the mouse gut microbiota enables custom-made synthetic communities.</title>
        <authorList>
            <person name="Afrizal A."/>
        </authorList>
    </citation>
    <scope>NUCLEOTIDE SEQUENCE</scope>
    <source>
        <strain evidence="2">DSM 28593</strain>
    </source>
</reference>
<gene>
    <name evidence="2" type="ORF">NSA47_01765</name>
</gene>
<organism evidence="2 3">
    <name type="scientific">Irregularibacter muris</name>
    <dbReference type="NCBI Taxonomy" id="1796619"/>
    <lineage>
        <taxon>Bacteria</taxon>
        <taxon>Bacillati</taxon>
        <taxon>Bacillota</taxon>
        <taxon>Clostridia</taxon>
        <taxon>Eubacteriales</taxon>
        <taxon>Eubacteriaceae</taxon>
        <taxon>Irregularibacter</taxon>
    </lineage>
</organism>
<dbReference type="Proteomes" id="UP001205748">
    <property type="component" value="Unassembled WGS sequence"/>
</dbReference>
<proteinExistence type="predicted"/>
<evidence type="ECO:0000313" key="3">
    <source>
        <dbReference type="Proteomes" id="UP001205748"/>
    </source>
</evidence>
<comment type="caution">
    <text evidence="2">The sequence shown here is derived from an EMBL/GenBank/DDBJ whole genome shotgun (WGS) entry which is preliminary data.</text>
</comment>
<feature type="transmembrane region" description="Helical" evidence="1">
    <location>
        <begin position="74"/>
        <end position="97"/>
    </location>
</feature>
<keyword evidence="3" id="KW-1185">Reference proteome</keyword>
<accession>A0AAE3HCL8</accession>
<evidence type="ECO:0000256" key="1">
    <source>
        <dbReference type="SAM" id="Phobius"/>
    </source>
</evidence>
<dbReference type="AlphaFoldDB" id="A0AAE3HCL8"/>